<dbReference type="InterPro" id="IPR011925">
    <property type="entry name" value="LolCE_TM"/>
</dbReference>
<comment type="subcellular location">
    <subcellularLocation>
        <location evidence="1">Cell membrane</location>
        <topology evidence="1">Multi-pass membrane protein</topology>
    </subcellularLocation>
</comment>
<dbReference type="InterPro" id="IPR025857">
    <property type="entry name" value="MacB_PCD"/>
</dbReference>
<gene>
    <name evidence="11" type="ORF">DEM34_09095</name>
</gene>
<comment type="caution">
    <text evidence="11">The sequence shown here is derived from an EMBL/GenBank/DDBJ whole genome shotgun (WGS) entry which is preliminary data.</text>
</comment>
<evidence type="ECO:0000259" key="9">
    <source>
        <dbReference type="Pfam" id="PF02687"/>
    </source>
</evidence>
<feature type="transmembrane region" description="Helical" evidence="8">
    <location>
        <begin position="381"/>
        <end position="401"/>
    </location>
</feature>
<evidence type="ECO:0000256" key="1">
    <source>
        <dbReference type="ARBA" id="ARBA00004651"/>
    </source>
</evidence>
<dbReference type="Proteomes" id="UP000245474">
    <property type="component" value="Unassembled WGS sequence"/>
</dbReference>
<evidence type="ECO:0000256" key="8">
    <source>
        <dbReference type="SAM" id="Phobius"/>
    </source>
</evidence>
<evidence type="ECO:0000256" key="6">
    <source>
        <dbReference type="ARBA" id="ARBA00022989"/>
    </source>
</evidence>
<dbReference type="Pfam" id="PF02687">
    <property type="entry name" value="FtsX"/>
    <property type="match status" value="1"/>
</dbReference>
<feature type="domain" description="ABC3 transporter permease C-terminal" evidence="9">
    <location>
        <begin position="275"/>
        <end position="408"/>
    </location>
</feature>
<keyword evidence="3" id="KW-0813">Transport</keyword>
<dbReference type="InterPro" id="IPR051447">
    <property type="entry name" value="Lipoprotein-release_system"/>
</dbReference>
<evidence type="ECO:0000256" key="5">
    <source>
        <dbReference type="ARBA" id="ARBA00022692"/>
    </source>
</evidence>
<comment type="similarity">
    <text evidence="2">Belongs to the ABC-4 integral membrane protein family. LolC/E subfamily.</text>
</comment>
<keyword evidence="11" id="KW-0449">Lipoprotein</keyword>
<keyword evidence="4" id="KW-1003">Cell membrane</keyword>
<accession>A0A2U2N2C9</accession>
<dbReference type="PANTHER" id="PTHR30489:SF0">
    <property type="entry name" value="LIPOPROTEIN-RELEASING SYSTEM TRANSMEMBRANE PROTEIN LOLE"/>
    <property type="match status" value="1"/>
</dbReference>
<dbReference type="PANTHER" id="PTHR30489">
    <property type="entry name" value="LIPOPROTEIN-RELEASING SYSTEM TRANSMEMBRANE PROTEIN LOLE"/>
    <property type="match status" value="1"/>
</dbReference>
<dbReference type="GO" id="GO:0042953">
    <property type="term" value="P:lipoprotein transport"/>
    <property type="evidence" value="ECO:0007669"/>
    <property type="project" value="InterPro"/>
</dbReference>
<dbReference type="AlphaFoldDB" id="A0A2U2N2C9"/>
<feature type="domain" description="MacB-like periplasmic core" evidence="10">
    <location>
        <begin position="28"/>
        <end position="235"/>
    </location>
</feature>
<name>A0A2U2N2C9_9GAMM</name>
<dbReference type="GO" id="GO:0098797">
    <property type="term" value="C:plasma membrane protein complex"/>
    <property type="evidence" value="ECO:0007669"/>
    <property type="project" value="TreeGrafter"/>
</dbReference>
<evidence type="ECO:0000313" key="11">
    <source>
        <dbReference type="EMBL" id="PWG63223.1"/>
    </source>
</evidence>
<proteinExistence type="inferred from homology"/>
<organism evidence="11 12">
    <name type="scientific">Sediminicurvatus halobius</name>
    <dbReference type="NCBI Taxonomy" id="2182432"/>
    <lineage>
        <taxon>Bacteria</taxon>
        <taxon>Pseudomonadati</taxon>
        <taxon>Pseudomonadota</taxon>
        <taxon>Gammaproteobacteria</taxon>
        <taxon>Chromatiales</taxon>
        <taxon>Ectothiorhodospiraceae</taxon>
        <taxon>Sediminicurvatus</taxon>
    </lineage>
</organism>
<dbReference type="OrthoDB" id="9808461at2"/>
<evidence type="ECO:0000256" key="3">
    <source>
        <dbReference type="ARBA" id="ARBA00022448"/>
    </source>
</evidence>
<keyword evidence="7 8" id="KW-0472">Membrane</keyword>
<protein>
    <submittedName>
        <fullName evidence="11">Lipoprotein-releasing ABC transporter permease subunit</fullName>
    </submittedName>
</protein>
<keyword evidence="12" id="KW-1185">Reference proteome</keyword>
<dbReference type="NCBIfam" id="TIGR02212">
    <property type="entry name" value="lolCE"/>
    <property type="match status" value="1"/>
</dbReference>
<reference evidence="11 12" key="1">
    <citation type="submission" date="2018-05" db="EMBL/GenBank/DDBJ databases">
        <title>Spiribacter halobius sp. nov., a moderately halophilic bacterium isolated from marine solar saltern.</title>
        <authorList>
            <person name="Zheng W.-S."/>
            <person name="Lu D.-C."/>
            <person name="Du Z.-J."/>
        </authorList>
    </citation>
    <scope>NUCLEOTIDE SEQUENCE [LARGE SCALE GENOMIC DNA]</scope>
    <source>
        <strain evidence="11 12">E85</strain>
    </source>
</reference>
<dbReference type="RefSeq" id="WP_109678455.1">
    <property type="nucleotide sequence ID" value="NZ_CP086615.1"/>
</dbReference>
<dbReference type="InterPro" id="IPR003838">
    <property type="entry name" value="ABC3_permease_C"/>
</dbReference>
<keyword evidence="5 8" id="KW-0812">Transmembrane</keyword>
<evidence type="ECO:0000259" key="10">
    <source>
        <dbReference type="Pfam" id="PF12704"/>
    </source>
</evidence>
<sequence>MFRPLQLYIGLRYTRARRRNHFVSFISLSSMLGIAIGVTALITVLSVMNGFEQELRQRILGMVSHATINAYDESLEDWRGLTERLAEDPRVAGAAPFVDGEIMISRGSQVTGALLRGIDPEREGQVSRVTRHIVRGDLGDLRAGEFGIVLGTRLARGLGVGVGDAVNVVTPEVRASAAGILPRVRRFTVVAEFEVDMSQYDSSLALIHLADAQRLLRTGEGVSGIRLEFDDMMAAPERVREIARDLPGLYRVSDWTMQHRNFFRAVAMEKTVMFIILMLIVGVAAFNIVSTLVMAVQDKQADIAILRTLGAGPGTVMGIFIVQGTVLGVLGTLLGVAGGVSLALNVETIVPAIEQLFGVQFIPGDIYLISELPSDLRSSDVVRITVSALVLSLLATLYPAWRAARTAPAEALRHE</sequence>
<dbReference type="GO" id="GO:0044874">
    <property type="term" value="P:lipoprotein localization to outer membrane"/>
    <property type="evidence" value="ECO:0007669"/>
    <property type="project" value="TreeGrafter"/>
</dbReference>
<evidence type="ECO:0000313" key="12">
    <source>
        <dbReference type="Proteomes" id="UP000245474"/>
    </source>
</evidence>
<evidence type="ECO:0000256" key="7">
    <source>
        <dbReference type="ARBA" id="ARBA00023136"/>
    </source>
</evidence>
<dbReference type="Pfam" id="PF12704">
    <property type="entry name" value="MacB_PCD"/>
    <property type="match status" value="1"/>
</dbReference>
<dbReference type="EMBL" id="QFFI01000012">
    <property type="protein sequence ID" value="PWG63223.1"/>
    <property type="molecule type" value="Genomic_DNA"/>
</dbReference>
<feature type="transmembrane region" description="Helical" evidence="8">
    <location>
        <begin position="21"/>
        <end position="48"/>
    </location>
</feature>
<evidence type="ECO:0000256" key="4">
    <source>
        <dbReference type="ARBA" id="ARBA00022475"/>
    </source>
</evidence>
<evidence type="ECO:0000256" key="2">
    <source>
        <dbReference type="ARBA" id="ARBA00005236"/>
    </source>
</evidence>
<feature type="transmembrane region" description="Helical" evidence="8">
    <location>
        <begin position="316"/>
        <end position="337"/>
    </location>
</feature>
<feature type="transmembrane region" description="Helical" evidence="8">
    <location>
        <begin position="272"/>
        <end position="296"/>
    </location>
</feature>
<keyword evidence="6 8" id="KW-1133">Transmembrane helix</keyword>